<evidence type="ECO:0000313" key="14">
    <source>
        <dbReference type="EMBL" id="GFE66492.1"/>
    </source>
</evidence>
<sequence length="138" mass="14888">MTRRRRRGQGGFATLEVLVTVAVVLLVGTVSIFAMGQSDGARLRADAAAIALMLQQARLEAVESGKPVSVEYSKDTRSLVTARSQHTLSRGVDSDSPSRRVTIRPSGESRGFAISLKAGPRTQTVHLDWLTGRVQVTQ</sequence>
<dbReference type="EMBL" id="BLJE01000004">
    <property type="protein sequence ID" value="GFE66492.1"/>
    <property type="molecule type" value="Genomic_DNA"/>
</dbReference>
<comment type="similarity">
    <text evidence="9">Belongs to the GSP H family.</text>
</comment>
<gene>
    <name evidence="14" type="ORF">KIN_35660</name>
</gene>
<feature type="transmembrane region" description="Helical" evidence="12">
    <location>
        <begin position="12"/>
        <end position="35"/>
    </location>
</feature>
<comment type="caution">
    <text evidence="14">The sequence shown here is derived from an EMBL/GenBank/DDBJ whole genome shotgun (WGS) entry which is preliminary data.</text>
</comment>
<dbReference type="GO" id="GO:0005886">
    <property type="term" value="C:plasma membrane"/>
    <property type="evidence" value="ECO:0007669"/>
    <property type="project" value="UniProtKB-SubCell"/>
</dbReference>
<dbReference type="RefSeq" id="WP_159809546.1">
    <property type="nucleotide sequence ID" value="NZ_BLJE01000004.1"/>
</dbReference>
<keyword evidence="6 12" id="KW-0812">Transmembrane</keyword>
<evidence type="ECO:0000256" key="1">
    <source>
        <dbReference type="ARBA" id="ARBA00004377"/>
    </source>
</evidence>
<evidence type="ECO:0000256" key="9">
    <source>
        <dbReference type="ARBA" id="ARBA00025772"/>
    </source>
</evidence>
<dbReference type="InterPro" id="IPR045584">
    <property type="entry name" value="Pilin-like"/>
</dbReference>
<proteinExistence type="inferred from homology"/>
<feature type="region of interest" description="Disordered" evidence="11">
    <location>
        <begin position="69"/>
        <end position="105"/>
    </location>
</feature>
<name>A0A6N6JMQ4_9RHOB</name>
<keyword evidence="15" id="KW-1185">Reference proteome</keyword>
<evidence type="ECO:0000256" key="12">
    <source>
        <dbReference type="SAM" id="Phobius"/>
    </source>
</evidence>
<evidence type="ECO:0000259" key="13">
    <source>
        <dbReference type="Pfam" id="PF12019"/>
    </source>
</evidence>
<evidence type="ECO:0000256" key="7">
    <source>
        <dbReference type="ARBA" id="ARBA00022989"/>
    </source>
</evidence>
<dbReference type="OrthoDB" id="8481584at2"/>
<evidence type="ECO:0000256" key="3">
    <source>
        <dbReference type="ARBA" id="ARBA00022475"/>
    </source>
</evidence>
<dbReference type="AlphaFoldDB" id="A0A6N6JMQ4"/>
<evidence type="ECO:0000256" key="8">
    <source>
        <dbReference type="ARBA" id="ARBA00023136"/>
    </source>
</evidence>
<protein>
    <recommendedName>
        <fullName evidence="2">Type II secretion system protein H</fullName>
    </recommendedName>
    <alternativeName>
        <fullName evidence="10">General secretion pathway protein H</fullName>
    </alternativeName>
</protein>
<keyword evidence="3" id="KW-1003">Cell membrane</keyword>
<evidence type="ECO:0000313" key="15">
    <source>
        <dbReference type="Proteomes" id="UP000436822"/>
    </source>
</evidence>
<dbReference type="InterPro" id="IPR022346">
    <property type="entry name" value="T2SS_GspH"/>
</dbReference>
<evidence type="ECO:0000256" key="5">
    <source>
        <dbReference type="ARBA" id="ARBA00022519"/>
    </source>
</evidence>
<keyword evidence="5" id="KW-0997">Cell inner membrane</keyword>
<feature type="domain" description="General secretion pathway GspH" evidence="13">
    <location>
        <begin position="47"/>
        <end position="129"/>
    </location>
</feature>
<reference evidence="14 15" key="1">
    <citation type="submission" date="2019-12" db="EMBL/GenBank/DDBJ databases">
        <title>Litoreibacter badius sp. nov., a novel bacteriochlorophyll a-containing bacterium in the genus Litoreibacter.</title>
        <authorList>
            <person name="Kanamuro M."/>
            <person name="Takabe Y."/>
            <person name="Mori K."/>
            <person name="Takaichi S."/>
            <person name="Hanada S."/>
        </authorList>
    </citation>
    <scope>NUCLEOTIDE SEQUENCE [LARGE SCALE GENOMIC DNA]</scope>
    <source>
        <strain evidence="14 15">K6</strain>
    </source>
</reference>
<keyword evidence="8 12" id="KW-0472">Membrane</keyword>
<evidence type="ECO:0000256" key="10">
    <source>
        <dbReference type="ARBA" id="ARBA00030775"/>
    </source>
</evidence>
<evidence type="ECO:0000256" key="11">
    <source>
        <dbReference type="SAM" id="MobiDB-lite"/>
    </source>
</evidence>
<keyword evidence="7 12" id="KW-1133">Transmembrane helix</keyword>
<accession>A0A6N6JMQ4</accession>
<dbReference type="Proteomes" id="UP000436822">
    <property type="component" value="Unassembled WGS sequence"/>
</dbReference>
<dbReference type="GO" id="GO:0015628">
    <property type="term" value="P:protein secretion by the type II secretion system"/>
    <property type="evidence" value="ECO:0007669"/>
    <property type="project" value="InterPro"/>
</dbReference>
<dbReference type="Pfam" id="PF12019">
    <property type="entry name" value="GspH"/>
    <property type="match status" value="1"/>
</dbReference>
<dbReference type="GO" id="GO:0015627">
    <property type="term" value="C:type II protein secretion system complex"/>
    <property type="evidence" value="ECO:0007669"/>
    <property type="project" value="InterPro"/>
</dbReference>
<organism evidence="14 15">
    <name type="scientific">Litoreibacter roseus</name>
    <dbReference type="NCBI Taxonomy" id="2601869"/>
    <lineage>
        <taxon>Bacteria</taxon>
        <taxon>Pseudomonadati</taxon>
        <taxon>Pseudomonadota</taxon>
        <taxon>Alphaproteobacteria</taxon>
        <taxon>Rhodobacterales</taxon>
        <taxon>Roseobacteraceae</taxon>
        <taxon>Litoreibacter</taxon>
    </lineage>
</organism>
<evidence type="ECO:0000256" key="6">
    <source>
        <dbReference type="ARBA" id="ARBA00022692"/>
    </source>
</evidence>
<dbReference type="SUPFAM" id="SSF54523">
    <property type="entry name" value="Pili subunits"/>
    <property type="match status" value="1"/>
</dbReference>
<evidence type="ECO:0000256" key="2">
    <source>
        <dbReference type="ARBA" id="ARBA00021549"/>
    </source>
</evidence>
<feature type="compositionally biased region" description="Polar residues" evidence="11">
    <location>
        <begin position="78"/>
        <end position="88"/>
    </location>
</feature>
<evidence type="ECO:0000256" key="4">
    <source>
        <dbReference type="ARBA" id="ARBA00022481"/>
    </source>
</evidence>
<keyword evidence="4" id="KW-0488">Methylation</keyword>
<comment type="subcellular location">
    <subcellularLocation>
        <location evidence="1">Cell inner membrane</location>
        <topology evidence="1">Single-pass membrane protein</topology>
    </subcellularLocation>
</comment>